<evidence type="ECO:0000313" key="5">
    <source>
        <dbReference type="Proteomes" id="UP000266673"/>
    </source>
</evidence>
<protein>
    <recommendedName>
        <fullName evidence="3">MAGE domain-containing protein</fullName>
    </recommendedName>
</protein>
<dbReference type="OrthoDB" id="205198at2759"/>
<organism evidence="4 5">
    <name type="scientific">Gigaspora rosea</name>
    <dbReference type="NCBI Taxonomy" id="44941"/>
    <lineage>
        <taxon>Eukaryota</taxon>
        <taxon>Fungi</taxon>
        <taxon>Fungi incertae sedis</taxon>
        <taxon>Mucoromycota</taxon>
        <taxon>Glomeromycotina</taxon>
        <taxon>Glomeromycetes</taxon>
        <taxon>Diversisporales</taxon>
        <taxon>Gigasporaceae</taxon>
        <taxon>Gigaspora</taxon>
    </lineage>
</organism>
<evidence type="ECO:0000256" key="2">
    <source>
        <dbReference type="SAM" id="SignalP"/>
    </source>
</evidence>
<accession>A0A397V9G1</accession>
<dbReference type="STRING" id="44941.A0A397V9G1"/>
<dbReference type="Gene3D" id="1.10.10.1210">
    <property type="entry name" value="MAGE homology domain, winged helix WH2 motif"/>
    <property type="match status" value="1"/>
</dbReference>
<dbReference type="Proteomes" id="UP000266673">
    <property type="component" value="Unassembled WGS sequence"/>
</dbReference>
<dbReference type="AlphaFoldDB" id="A0A397V9G1"/>
<feature type="chain" id="PRO_5017223165" description="MAGE domain-containing protein" evidence="2">
    <location>
        <begin position="20"/>
        <end position="93"/>
    </location>
</feature>
<feature type="domain" description="MAGE" evidence="3">
    <location>
        <begin position="1"/>
        <end position="66"/>
    </location>
</feature>
<sequence>MGLLTVILSFIHVNGHVLSDDQLRYYFRTLYLDNNPKFELRIEKLLANFVKQGYLDKQKSGFADSSSQAPEKDHVYGGDAPPDIVNKSRGRLE</sequence>
<gene>
    <name evidence="4" type="ORF">C2G38_2182846</name>
</gene>
<dbReference type="InterPro" id="IPR002190">
    <property type="entry name" value="MHD_dom"/>
</dbReference>
<evidence type="ECO:0000259" key="3">
    <source>
        <dbReference type="Pfam" id="PF01454"/>
    </source>
</evidence>
<evidence type="ECO:0000313" key="4">
    <source>
        <dbReference type="EMBL" id="RIB19080.1"/>
    </source>
</evidence>
<name>A0A397V9G1_9GLOM</name>
<dbReference type="Pfam" id="PF01454">
    <property type="entry name" value="MAGE"/>
    <property type="match status" value="1"/>
</dbReference>
<proteinExistence type="predicted"/>
<feature type="signal peptide" evidence="2">
    <location>
        <begin position="1"/>
        <end position="19"/>
    </location>
</feature>
<keyword evidence="2" id="KW-0732">Signal</keyword>
<keyword evidence="5" id="KW-1185">Reference proteome</keyword>
<evidence type="ECO:0000256" key="1">
    <source>
        <dbReference type="SAM" id="MobiDB-lite"/>
    </source>
</evidence>
<feature type="region of interest" description="Disordered" evidence="1">
    <location>
        <begin position="60"/>
        <end position="93"/>
    </location>
</feature>
<dbReference type="InterPro" id="IPR041899">
    <property type="entry name" value="MAGE_WH2"/>
</dbReference>
<comment type="caution">
    <text evidence="4">The sequence shown here is derived from an EMBL/GenBank/DDBJ whole genome shotgun (WGS) entry which is preliminary data.</text>
</comment>
<dbReference type="EMBL" id="QKWP01000497">
    <property type="protein sequence ID" value="RIB19080.1"/>
    <property type="molecule type" value="Genomic_DNA"/>
</dbReference>
<reference evidence="4 5" key="1">
    <citation type="submission" date="2018-06" db="EMBL/GenBank/DDBJ databases">
        <title>Comparative genomics reveals the genomic features of Rhizophagus irregularis, R. cerebriforme, R. diaphanum and Gigaspora rosea, and their symbiotic lifestyle signature.</title>
        <authorList>
            <person name="Morin E."/>
            <person name="San Clemente H."/>
            <person name="Chen E.C.H."/>
            <person name="De La Providencia I."/>
            <person name="Hainaut M."/>
            <person name="Kuo A."/>
            <person name="Kohler A."/>
            <person name="Murat C."/>
            <person name="Tang N."/>
            <person name="Roy S."/>
            <person name="Loubradou J."/>
            <person name="Henrissat B."/>
            <person name="Grigoriev I.V."/>
            <person name="Corradi N."/>
            <person name="Roux C."/>
            <person name="Martin F.M."/>
        </authorList>
    </citation>
    <scope>NUCLEOTIDE SEQUENCE [LARGE SCALE GENOMIC DNA]</scope>
    <source>
        <strain evidence="4 5">DAOM 194757</strain>
    </source>
</reference>